<feature type="region of interest" description="Disordered" evidence="1">
    <location>
        <begin position="1"/>
        <end position="23"/>
    </location>
</feature>
<evidence type="ECO:0000313" key="3">
    <source>
        <dbReference type="Proteomes" id="UP001050808"/>
    </source>
</evidence>
<proteinExistence type="predicted"/>
<gene>
    <name evidence="2" type="ORF">Sviol_43740</name>
</gene>
<accession>A0ABQ3QRR3</accession>
<name>A0ABQ3QRR3_9ACTN</name>
<reference evidence="2" key="1">
    <citation type="submission" date="2024-05" db="EMBL/GenBank/DDBJ databases">
        <title>Whole genome shotgun sequence of Streptomyces violascens NBRC 12920.</title>
        <authorList>
            <person name="Komaki H."/>
            <person name="Tamura T."/>
        </authorList>
    </citation>
    <scope>NUCLEOTIDE SEQUENCE</scope>
    <source>
        <strain evidence="2">NBRC 12920</strain>
    </source>
</reference>
<keyword evidence="3" id="KW-1185">Reference proteome</keyword>
<sequence>MLDSQGGVTHYVQTKSGNAGKDKMQAKKDAWLESNRGINITYVFDGD</sequence>
<comment type="caution">
    <text evidence="2">The sequence shown here is derived from an EMBL/GenBank/DDBJ whole genome shotgun (WGS) entry which is preliminary data.</text>
</comment>
<dbReference type="EMBL" id="BNDY01000017">
    <property type="protein sequence ID" value="GHI39966.1"/>
    <property type="molecule type" value="Genomic_DNA"/>
</dbReference>
<protein>
    <submittedName>
        <fullName evidence="2">Uncharacterized protein</fullName>
    </submittedName>
</protein>
<evidence type="ECO:0000256" key="1">
    <source>
        <dbReference type="SAM" id="MobiDB-lite"/>
    </source>
</evidence>
<organism evidence="2 3">
    <name type="scientific">Streptomyces violascens</name>
    <dbReference type="NCBI Taxonomy" id="67381"/>
    <lineage>
        <taxon>Bacteria</taxon>
        <taxon>Bacillati</taxon>
        <taxon>Actinomycetota</taxon>
        <taxon>Actinomycetes</taxon>
        <taxon>Kitasatosporales</taxon>
        <taxon>Streptomycetaceae</taxon>
        <taxon>Streptomyces</taxon>
    </lineage>
</organism>
<dbReference type="Proteomes" id="UP001050808">
    <property type="component" value="Unassembled WGS sequence"/>
</dbReference>
<evidence type="ECO:0000313" key="2">
    <source>
        <dbReference type="EMBL" id="GHI39966.1"/>
    </source>
</evidence>